<dbReference type="InterPro" id="IPR048527">
    <property type="entry name" value="Sde182_C"/>
</dbReference>
<name>A0ABR3FBG5_9AGAR</name>
<evidence type="ECO:0008006" key="6">
    <source>
        <dbReference type="Google" id="ProtNLM"/>
    </source>
</evidence>
<dbReference type="InterPro" id="IPR036452">
    <property type="entry name" value="Ribo_hydro-like"/>
</dbReference>
<reference evidence="4 5" key="1">
    <citation type="submission" date="2024-02" db="EMBL/GenBank/DDBJ databases">
        <title>A draft genome for the cacao thread blight pathogen Marasmius crinis-equi.</title>
        <authorList>
            <person name="Cohen S.P."/>
            <person name="Baruah I.K."/>
            <person name="Amoako-Attah I."/>
            <person name="Bukari Y."/>
            <person name="Meinhardt L.W."/>
            <person name="Bailey B.A."/>
        </authorList>
    </citation>
    <scope>NUCLEOTIDE SEQUENCE [LARGE SCALE GENOMIC DNA]</scope>
    <source>
        <strain evidence="4 5">GH-76</strain>
    </source>
</reference>
<sequence length="480" mass="52865">MSFLLRLSSLLLFSVSFVIATLQSGICENARFQNKTRVFVTTDMSNEPDDQMSLVRLLTHANELDIINIAAVTSVHKNDSIDPATIRSVIGAYGQVIDNLNSNVPDAGAFPSAEDLLAKVTEGHPVYGLAAFDEPTPSNASTALVAAVDASDEPLWTLSWGGSNVLAEALRSVKESRNDEEVATFVRKLRVYTISDQDNAGPWIRANFPTLFYITSLHAFSVYTLATWIGISGDLRSPIDKGGPDTSIVTDEWLDEHIRIGPLGAKYPHIAFIMEGDTPSYLGLLPNGLNAPGHPEWGSWGGRYNLLDASGLTSIYTDTPDFAVGVDNETHLTKYATIWRWRSAYQFDFAARMQWTINGDPSASTNNHHPVVVVNGTCGFGAMEISYKFGESVVLDASETWDPDGDEMTFDWFHYRDPTDNLSFNSPRISPNVDFTPTQDGRVVAVTPKVNNTIHVLLTVNDVRPMNLSTYRRIILRPTV</sequence>
<evidence type="ECO:0000313" key="4">
    <source>
        <dbReference type="EMBL" id="KAL0572646.1"/>
    </source>
</evidence>
<keyword evidence="5" id="KW-1185">Reference proteome</keyword>
<proteinExistence type="predicted"/>
<feature type="chain" id="PRO_5046577259" description="Cellulose-binding protein" evidence="1">
    <location>
        <begin position="21"/>
        <end position="480"/>
    </location>
</feature>
<protein>
    <recommendedName>
        <fullName evidence="6">Cellulose-binding protein</fullName>
    </recommendedName>
</protein>
<keyword evidence="1" id="KW-0732">Signal</keyword>
<evidence type="ECO:0000256" key="1">
    <source>
        <dbReference type="SAM" id="SignalP"/>
    </source>
</evidence>
<evidence type="ECO:0000259" key="3">
    <source>
        <dbReference type="Pfam" id="PF21027"/>
    </source>
</evidence>
<evidence type="ECO:0000259" key="2">
    <source>
        <dbReference type="Pfam" id="PF07632"/>
    </source>
</evidence>
<comment type="caution">
    <text evidence="4">The sequence shown here is derived from an EMBL/GenBank/DDBJ whole genome shotgun (WGS) entry which is preliminary data.</text>
</comment>
<feature type="signal peptide" evidence="1">
    <location>
        <begin position="1"/>
        <end position="20"/>
    </location>
</feature>
<dbReference type="EMBL" id="JBAHYK010000602">
    <property type="protein sequence ID" value="KAL0572646.1"/>
    <property type="molecule type" value="Genomic_DNA"/>
</dbReference>
<dbReference type="InterPro" id="IPR011483">
    <property type="entry name" value="Sde182_NH-like"/>
</dbReference>
<dbReference type="Pfam" id="PF21027">
    <property type="entry name" value="Sde0182_C"/>
    <property type="match status" value="1"/>
</dbReference>
<feature type="domain" description="Cellulose-binding Sde182 C-terminal" evidence="3">
    <location>
        <begin position="393"/>
        <end position="477"/>
    </location>
</feature>
<dbReference type="Gene3D" id="2.60.40.10">
    <property type="entry name" value="Immunoglobulins"/>
    <property type="match status" value="1"/>
</dbReference>
<organism evidence="4 5">
    <name type="scientific">Marasmius crinis-equi</name>
    <dbReference type="NCBI Taxonomy" id="585013"/>
    <lineage>
        <taxon>Eukaryota</taxon>
        <taxon>Fungi</taxon>
        <taxon>Dikarya</taxon>
        <taxon>Basidiomycota</taxon>
        <taxon>Agaricomycotina</taxon>
        <taxon>Agaricomycetes</taxon>
        <taxon>Agaricomycetidae</taxon>
        <taxon>Agaricales</taxon>
        <taxon>Marasmiineae</taxon>
        <taxon>Marasmiaceae</taxon>
        <taxon>Marasmius</taxon>
    </lineage>
</organism>
<dbReference type="Proteomes" id="UP001465976">
    <property type="component" value="Unassembled WGS sequence"/>
</dbReference>
<dbReference type="Pfam" id="PF07632">
    <property type="entry name" value="Sde182_NH-like"/>
    <property type="match status" value="1"/>
</dbReference>
<dbReference type="InterPro" id="IPR013783">
    <property type="entry name" value="Ig-like_fold"/>
</dbReference>
<gene>
    <name evidence="4" type="ORF">V5O48_009320</name>
</gene>
<feature type="domain" description="Cellulose-binding Sde182 nucleoside hydrolase-like" evidence="2">
    <location>
        <begin position="37"/>
        <end position="304"/>
    </location>
</feature>
<evidence type="ECO:0000313" key="5">
    <source>
        <dbReference type="Proteomes" id="UP001465976"/>
    </source>
</evidence>
<accession>A0ABR3FBG5</accession>
<dbReference type="Gene3D" id="3.90.245.10">
    <property type="entry name" value="Ribonucleoside hydrolase-like"/>
    <property type="match status" value="1"/>
</dbReference>